<feature type="compositionally biased region" description="Acidic residues" evidence="1">
    <location>
        <begin position="126"/>
        <end position="135"/>
    </location>
</feature>
<feature type="compositionally biased region" description="Polar residues" evidence="1">
    <location>
        <begin position="137"/>
        <end position="151"/>
    </location>
</feature>
<accession>A0A218X0B8</accession>
<feature type="region of interest" description="Disordered" evidence="1">
    <location>
        <begin position="101"/>
        <end position="160"/>
    </location>
</feature>
<sequence>MEDDKQKFVCISRTAPTSCHYGNPTFKTFDLAINNFESDFDTSYLISALHDHTEVNLYYEHGQVDDHLQLNEEEIRELERVEAERMELEAKLMRKQEEIERMEQDAAEKRRREEEIERMGSKVRDWDEEDDDMEFEQSTQPAFEEMQSTAYFQPKGPPPN</sequence>
<evidence type="ECO:0000313" key="3">
    <source>
        <dbReference type="Proteomes" id="UP000197138"/>
    </source>
</evidence>
<reference evidence="3" key="1">
    <citation type="journal article" date="2017" name="Plant J.">
        <title>The pomegranate (Punica granatum L.) genome and the genomics of punicalagin biosynthesis.</title>
        <authorList>
            <person name="Qin G."/>
            <person name="Xu C."/>
            <person name="Ming R."/>
            <person name="Tang H."/>
            <person name="Guyot R."/>
            <person name="Kramer E.M."/>
            <person name="Hu Y."/>
            <person name="Yi X."/>
            <person name="Qi Y."/>
            <person name="Xu X."/>
            <person name="Gao Z."/>
            <person name="Pan H."/>
            <person name="Jian J."/>
            <person name="Tian Y."/>
            <person name="Yue Z."/>
            <person name="Xu Y."/>
        </authorList>
    </citation>
    <scope>NUCLEOTIDE SEQUENCE [LARGE SCALE GENOMIC DNA]</scope>
    <source>
        <strain evidence="3">cv. Dabenzi</strain>
    </source>
</reference>
<evidence type="ECO:0000256" key="1">
    <source>
        <dbReference type="SAM" id="MobiDB-lite"/>
    </source>
</evidence>
<organism evidence="2 3">
    <name type="scientific">Punica granatum</name>
    <name type="common">Pomegranate</name>
    <dbReference type="NCBI Taxonomy" id="22663"/>
    <lineage>
        <taxon>Eukaryota</taxon>
        <taxon>Viridiplantae</taxon>
        <taxon>Streptophyta</taxon>
        <taxon>Embryophyta</taxon>
        <taxon>Tracheophyta</taxon>
        <taxon>Spermatophyta</taxon>
        <taxon>Magnoliopsida</taxon>
        <taxon>eudicotyledons</taxon>
        <taxon>Gunneridae</taxon>
        <taxon>Pentapetalae</taxon>
        <taxon>rosids</taxon>
        <taxon>malvids</taxon>
        <taxon>Myrtales</taxon>
        <taxon>Lythraceae</taxon>
        <taxon>Punica</taxon>
    </lineage>
</organism>
<feature type="compositionally biased region" description="Basic and acidic residues" evidence="1">
    <location>
        <begin position="101"/>
        <end position="125"/>
    </location>
</feature>
<proteinExistence type="predicted"/>
<name>A0A218X0B8_PUNGR</name>
<comment type="caution">
    <text evidence="2">The sequence shown here is derived from an EMBL/GenBank/DDBJ whole genome shotgun (WGS) entry which is preliminary data.</text>
</comment>
<dbReference type="AlphaFoldDB" id="A0A218X0B8"/>
<dbReference type="Proteomes" id="UP000197138">
    <property type="component" value="Unassembled WGS sequence"/>
</dbReference>
<dbReference type="EMBL" id="MTKT01002507">
    <property type="protein sequence ID" value="OWM78080.1"/>
    <property type="molecule type" value="Genomic_DNA"/>
</dbReference>
<evidence type="ECO:0000313" key="2">
    <source>
        <dbReference type="EMBL" id="OWM78080.1"/>
    </source>
</evidence>
<gene>
    <name evidence="2" type="ORF">CDL15_Pgr018649</name>
</gene>
<protein>
    <submittedName>
        <fullName evidence="2">Uncharacterized protein</fullName>
    </submittedName>
</protein>